<keyword evidence="6 8" id="KW-0067">ATP-binding</keyword>
<keyword evidence="2 8" id="KW-0963">Cytoplasm</keyword>
<protein>
    <recommendedName>
        <fullName evidence="8">tRNA(Ile)-lysidine synthase</fullName>
        <ecNumber evidence="8">6.3.4.19</ecNumber>
    </recommendedName>
    <alternativeName>
        <fullName evidence="8">tRNA(Ile)-2-lysyl-cytidine synthase</fullName>
    </alternativeName>
    <alternativeName>
        <fullName evidence="8">tRNA(Ile)-lysidine synthetase</fullName>
    </alternativeName>
</protein>
<dbReference type="InterPro" id="IPR014729">
    <property type="entry name" value="Rossmann-like_a/b/a_fold"/>
</dbReference>
<evidence type="ECO:0000313" key="11">
    <source>
        <dbReference type="Proteomes" id="UP001556637"/>
    </source>
</evidence>
<evidence type="ECO:0000313" key="10">
    <source>
        <dbReference type="EMBL" id="MEX0430504.1"/>
    </source>
</evidence>
<dbReference type="PANTHER" id="PTHR43033:SF1">
    <property type="entry name" value="TRNA(ILE)-LYSIDINE SYNTHASE-RELATED"/>
    <property type="match status" value="1"/>
</dbReference>
<name>A0ABV3T756_9GAMM</name>
<comment type="subcellular location">
    <subcellularLocation>
        <location evidence="1 8">Cytoplasm</location>
    </subcellularLocation>
</comment>
<dbReference type="RefSeq" id="WP_367983300.1">
    <property type="nucleotide sequence ID" value="NZ_JBAKFF010000001.1"/>
</dbReference>
<dbReference type="SUPFAM" id="SSF56037">
    <property type="entry name" value="PheT/TilS domain"/>
    <property type="match status" value="1"/>
</dbReference>
<sequence length="449" mass="48809">MGTSRNNPPTNGSPNPARLFDAVPVGAVGCVVAFSGGLDSTVLLHLATRSDRPVRAIHIHHGLQPGAEEWAGHCSEVCEGLGVALTIVRVNPEKTGRGLEDAAREARYAALAARLKPNECLLTAHHADDQIETLLLRMMRGTGPDGLAGIPVRRAFGAGWLARPLLAFPRERLHDYAHHHHLHWVEDPTNTELSQDRNYLRHRVIPLLSARWPRAAEAGGRLAGHSAQQRDALRTLLADHRRQWPGPEHGPLPLDALRQSEPSVRPALLREWLRAGGMPAPETSRLEQGLAMLLEARADRRPALVWGKYQVRRHREWLYRLPWPLPEAPAPAPAEAAGTVCWGGLGHLVGKTGPGPGGSIRAPRPGERVVMPQRPAKPLTELLREAGIVPWWRSRLPLLENADGEVLAVGGLGVTAAGVALWGGGGMEPGWMPVAPADGPDWRWLRSPA</sequence>
<evidence type="ECO:0000256" key="4">
    <source>
        <dbReference type="ARBA" id="ARBA00022694"/>
    </source>
</evidence>
<dbReference type="Pfam" id="PF11734">
    <property type="entry name" value="TilS_C"/>
    <property type="match status" value="1"/>
</dbReference>
<comment type="similarity">
    <text evidence="8">Belongs to the tRNA(Ile)-lysidine synthase family.</text>
</comment>
<dbReference type="InterPro" id="IPR015262">
    <property type="entry name" value="tRNA_Ile_lys_synt_subst-bd"/>
</dbReference>
<dbReference type="InterPro" id="IPR011063">
    <property type="entry name" value="TilS/TtcA_N"/>
</dbReference>
<dbReference type="SUPFAM" id="SSF82829">
    <property type="entry name" value="MesJ substrate recognition domain-like"/>
    <property type="match status" value="1"/>
</dbReference>
<accession>A0ABV3T756</accession>
<evidence type="ECO:0000256" key="7">
    <source>
        <dbReference type="ARBA" id="ARBA00048539"/>
    </source>
</evidence>
<reference evidence="10 11" key="1">
    <citation type="submission" date="2024-02" db="EMBL/GenBank/DDBJ databases">
        <title>New especies of Spiribacter isolated from saline water.</title>
        <authorList>
            <person name="Leon M.J."/>
            <person name="De La Haba R."/>
            <person name="Sanchez-Porro C."/>
            <person name="Ventosa A."/>
        </authorList>
    </citation>
    <scope>NUCLEOTIDE SEQUENCE [LARGE SCALE GENOMIC DNA]</scope>
    <source>
        <strain evidence="11">ag22IC4-189</strain>
    </source>
</reference>
<organism evidence="10 11">
    <name type="scientific">Spiribacter insolitus</name>
    <dbReference type="NCBI Taxonomy" id="3122417"/>
    <lineage>
        <taxon>Bacteria</taxon>
        <taxon>Pseudomonadati</taxon>
        <taxon>Pseudomonadota</taxon>
        <taxon>Gammaproteobacteria</taxon>
        <taxon>Chromatiales</taxon>
        <taxon>Ectothiorhodospiraceae</taxon>
        <taxon>Spiribacter</taxon>
    </lineage>
</organism>
<dbReference type="CDD" id="cd01992">
    <property type="entry name" value="TilS_N"/>
    <property type="match status" value="1"/>
</dbReference>
<dbReference type="EC" id="6.3.4.19" evidence="8"/>
<dbReference type="Gene3D" id="1.20.59.20">
    <property type="match status" value="1"/>
</dbReference>
<dbReference type="SUPFAM" id="SSF52402">
    <property type="entry name" value="Adenine nucleotide alpha hydrolases-like"/>
    <property type="match status" value="1"/>
</dbReference>
<gene>
    <name evidence="8 10" type="primary">tilS</name>
    <name evidence="10" type="ORF">V6X30_03680</name>
</gene>
<dbReference type="InterPro" id="IPR012094">
    <property type="entry name" value="tRNA_Ile_lys_synt"/>
</dbReference>
<dbReference type="EMBL" id="JBAKFF010000001">
    <property type="protein sequence ID" value="MEX0430504.1"/>
    <property type="molecule type" value="Genomic_DNA"/>
</dbReference>
<dbReference type="InterPro" id="IPR012795">
    <property type="entry name" value="tRNA_Ile_lys_synt_N"/>
</dbReference>
<dbReference type="SMART" id="SM00977">
    <property type="entry name" value="TilS_C"/>
    <property type="match status" value="1"/>
</dbReference>
<dbReference type="Pfam" id="PF01171">
    <property type="entry name" value="ATP_bind_3"/>
    <property type="match status" value="1"/>
</dbReference>
<evidence type="ECO:0000256" key="5">
    <source>
        <dbReference type="ARBA" id="ARBA00022741"/>
    </source>
</evidence>
<comment type="catalytic activity">
    <reaction evidence="7 8">
        <text>cytidine(34) in tRNA(Ile2) + L-lysine + ATP = lysidine(34) in tRNA(Ile2) + AMP + diphosphate + H(+)</text>
        <dbReference type="Rhea" id="RHEA:43744"/>
        <dbReference type="Rhea" id="RHEA-COMP:10625"/>
        <dbReference type="Rhea" id="RHEA-COMP:10670"/>
        <dbReference type="ChEBI" id="CHEBI:15378"/>
        <dbReference type="ChEBI" id="CHEBI:30616"/>
        <dbReference type="ChEBI" id="CHEBI:32551"/>
        <dbReference type="ChEBI" id="CHEBI:33019"/>
        <dbReference type="ChEBI" id="CHEBI:82748"/>
        <dbReference type="ChEBI" id="CHEBI:83665"/>
        <dbReference type="ChEBI" id="CHEBI:456215"/>
        <dbReference type="EC" id="6.3.4.19"/>
    </reaction>
</comment>
<dbReference type="PANTHER" id="PTHR43033">
    <property type="entry name" value="TRNA(ILE)-LYSIDINE SYNTHASE-RELATED"/>
    <property type="match status" value="1"/>
</dbReference>
<evidence type="ECO:0000256" key="3">
    <source>
        <dbReference type="ARBA" id="ARBA00022598"/>
    </source>
</evidence>
<dbReference type="HAMAP" id="MF_01161">
    <property type="entry name" value="tRNA_Ile_lys_synt"/>
    <property type="match status" value="1"/>
</dbReference>
<keyword evidence="4 8" id="KW-0819">tRNA processing</keyword>
<dbReference type="Gene3D" id="3.40.50.620">
    <property type="entry name" value="HUPs"/>
    <property type="match status" value="1"/>
</dbReference>
<keyword evidence="11" id="KW-1185">Reference proteome</keyword>
<dbReference type="GO" id="GO:0032267">
    <property type="term" value="F:tRNA(Ile)-lysidine synthase activity"/>
    <property type="evidence" value="ECO:0007669"/>
    <property type="project" value="UniProtKB-EC"/>
</dbReference>
<dbReference type="Proteomes" id="UP001556637">
    <property type="component" value="Unassembled WGS sequence"/>
</dbReference>
<dbReference type="InterPro" id="IPR012796">
    <property type="entry name" value="Lysidine-tRNA-synth_C"/>
</dbReference>
<evidence type="ECO:0000256" key="1">
    <source>
        <dbReference type="ARBA" id="ARBA00004496"/>
    </source>
</evidence>
<comment type="caution">
    <text evidence="10">The sequence shown here is derived from an EMBL/GenBank/DDBJ whole genome shotgun (WGS) entry which is preliminary data.</text>
</comment>
<dbReference type="Pfam" id="PF09179">
    <property type="entry name" value="TilS"/>
    <property type="match status" value="1"/>
</dbReference>
<feature type="binding site" evidence="8">
    <location>
        <begin position="35"/>
        <end position="40"/>
    </location>
    <ligand>
        <name>ATP</name>
        <dbReference type="ChEBI" id="CHEBI:30616"/>
    </ligand>
</feature>
<keyword evidence="3 8" id="KW-0436">Ligase</keyword>
<comment type="domain">
    <text evidence="8">The N-terminal region contains the highly conserved SGGXDS motif, predicted to be a P-loop motif involved in ATP binding.</text>
</comment>
<keyword evidence="5 8" id="KW-0547">Nucleotide-binding</keyword>
<proteinExistence type="inferred from homology"/>
<evidence type="ECO:0000256" key="6">
    <source>
        <dbReference type="ARBA" id="ARBA00022840"/>
    </source>
</evidence>
<dbReference type="NCBIfam" id="TIGR02432">
    <property type="entry name" value="lysidine_TilS_N"/>
    <property type="match status" value="1"/>
</dbReference>
<comment type="function">
    <text evidence="8">Ligates lysine onto the cytidine present at position 34 of the AUA codon-specific tRNA(Ile) that contains the anticodon CAU, in an ATP-dependent manner. Cytidine is converted to lysidine, thus changing the amino acid specificity of the tRNA from methionine to isoleucine.</text>
</comment>
<evidence type="ECO:0000256" key="2">
    <source>
        <dbReference type="ARBA" id="ARBA00022490"/>
    </source>
</evidence>
<dbReference type="NCBIfam" id="TIGR02433">
    <property type="entry name" value="lysidine_TilS_C"/>
    <property type="match status" value="1"/>
</dbReference>
<feature type="domain" description="Lysidine-tRNA(Ile) synthetase C-terminal" evidence="9">
    <location>
        <begin position="358"/>
        <end position="431"/>
    </location>
</feature>
<evidence type="ECO:0000256" key="8">
    <source>
        <dbReference type="HAMAP-Rule" id="MF_01161"/>
    </source>
</evidence>
<evidence type="ECO:0000259" key="9">
    <source>
        <dbReference type="SMART" id="SM00977"/>
    </source>
</evidence>